<comment type="caution">
    <text evidence="1">The sequence shown here is derived from an EMBL/GenBank/DDBJ whole genome shotgun (WGS) entry which is preliminary data.</text>
</comment>
<accession>A0ACB7Z5L3</accession>
<organism evidence="1 2">
    <name type="scientific">Vaccinium darrowii</name>
    <dbReference type="NCBI Taxonomy" id="229202"/>
    <lineage>
        <taxon>Eukaryota</taxon>
        <taxon>Viridiplantae</taxon>
        <taxon>Streptophyta</taxon>
        <taxon>Embryophyta</taxon>
        <taxon>Tracheophyta</taxon>
        <taxon>Spermatophyta</taxon>
        <taxon>Magnoliopsida</taxon>
        <taxon>eudicotyledons</taxon>
        <taxon>Gunneridae</taxon>
        <taxon>Pentapetalae</taxon>
        <taxon>asterids</taxon>
        <taxon>Ericales</taxon>
        <taxon>Ericaceae</taxon>
        <taxon>Vaccinioideae</taxon>
        <taxon>Vaccinieae</taxon>
        <taxon>Vaccinium</taxon>
    </lineage>
</organism>
<sequence>MRVVDAEAETATKHSTPVLITQLHSLEKHGSEVYTHNIFKLFQDEILRESALVVANRVDEGQDRRLYYLEHYSRRECKWTVEYNPFDSRIKCCCLMFESFGLPCCHMISVMKYEHLVAIPHNLIMQRWTRFARLDSPTFRQIPDNMTSMARYGILSSGYNLMSFYASQTHESFQQARQVEHEMTSWMRERWEMVKKQRMTEEGGPSSVGSPFGVGDPVKVKTKGNPGKKELVMQTRQSNRVDASKDVAGPSHKTNTRKRKVGAAPTEPRKSRNQSKSNGVFDDEDDIIQKALVLDDIKMPKEQLGSYATRSVICERIVAVRELTKYKIPKIVVASGLKPICKIEGNGNVSLVREFFVGIDATTVDTKNESFVTVVRETRIEVTPDALAKFGKFNRPLPDEPQYPYKKGEKKPSWKKICKKMLKRGCQADERGILYLRDLEREFVFLHHMFWWNVQPKPPHRNVSKNQAHLLYAVYKGRKPDIALLWFRSIYAAYCNDSKVASLPLSVLLTNFMLNEHEIAVDPLDDWAVPKKPLGRGTIGKSEGQSKNHRVSKFPNLATVEGNNDLLLSLHEHISDTLDLLMDMEARQVQMENCQKQIVRRVKRIEDKLGISNDDDDDEDEDDNDNETDGDDDDEDESEGDANHEADESSSDGDD</sequence>
<protein>
    <submittedName>
        <fullName evidence="1">Uncharacterized protein</fullName>
    </submittedName>
</protein>
<keyword evidence="2" id="KW-1185">Reference proteome</keyword>
<dbReference type="Proteomes" id="UP000828048">
    <property type="component" value="Chromosome 4"/>
</dbReference>
<dbReference type="EMBL" id="CM037154">
    <property type="protein sequence ID" value="KAH7861253.1"/>
    <property type="molecule type" value="Genomic_DNA"/>
</dbReference>
<proteinExistence type="predicted"/>
<evidence type="ECO:0000313" key="1">
    <source>
        <dbReference type="EMBL" id="KAH7861253.1"/>
    </source>
</evidence>
<reference evidence="1 2" key="1">
    <citation type="journal article" date="2021" name="Hortic Res">
        <title>High-quality reference genome and annotation aids understanding of berry development for evergreen blueberry (Vaccinium darrowii).</title>
        <authorList>
            <person name="Yu J."/>
            <person name="Hulse-Kemp A.M."/>
            <person name="Babiker E."/>
            <person name="Staton M."/>
        </authorList>
    </citation>
    <scope>NUCLEOTIDE SEQUENCE [LARGE SCALE GENOMIC DNA]</scope>
    <source>
        <strain evidence="2">cv. NJ 8807/NJ 8810</strain>
        <tissue evidence="1">Young leaf</tissue>
    </source>
</reference>
<evidence type="ECO:0000313" key="2">
    <source>
        <dbReference type="Proteomes" id="UP000828048"/>
    </source>
</evidence>
<gene>
    <name evidence="1" type="ORF">Vadar_023855</name>
</gene>
<name>A0ACB7Z5L3_9ERIC</name>